<name>A0A4P9K3S2_9GAMM</name>
<feature type="coiled-coil region" evidence="1">
    <location>
        <begin position="57"/>
        <end position="84"/>
    </location>
</feature>
<dbReference type="KEGG" id="thig:FE785_02140"/>
<dbReference type="Proteomes" id="UP000304864">
    <property type="component" value="Chromosome"/>
</dbReference>
<dbReference type="PROSITE" id="PS51257">
    <property type="entry name" value="PROKAR_LIPOPROTEIN"/>
    <property type="match status" value="1"/>
</dbReference>
<evidence type="ECO:0000313" key="4">
    <source>
        <dbReference type="Proteomes" id="UP000304864"/>
    </source>
</evidence>
<feature type="signal peptide" evidence="2">
    <location>
        <begin position="1"/>
        <end position="23"/>
    </location>
</feature>
<dbReference type="AlphaFoldDB" id="A0A4P9K3S2"/>
<sequence>MNRLLKFSLTAVLIALLSACASGYPLNMSEEQWKSLTPDERKALLLKQQQYDEEQRLARIKANARERELQLQKEIAEKQRLQKLYDNPVNGNVLMVNILGGDYVRGKTLKQIMPETYDIALGEIKPIELPLQDAKNRYSQTETFYLQYNLNGNAVYLYLDHPESYGSQRIALLRDGNWQCGSRYKTSLDTSYKKLHKVKFFIKESGSRCLPNTHQKRYY</sequence>
<reference evidence="3 4" key="1">
    <citation type="submission" date="2019-05" db="EMBL/GenBank/DDBJ databases">
        <title>Thiomicrorhabdus sediminis sp. nov, a novel sulfur-oxidizing bacterium isolated from coastal sediment.</title>
        <authorList>
            <person name="Liu X."/>
        </authorList>
    </citation>
    <scope>NUCLEOTIDE SEQUENCE [LARGE SCALE GENOMIC DNA]</scope>
    <source>
        <strain evidence="3 4">G1</strain>
    </source>
</reference>
<dbReference type="EMBL" id="CP040602">
    <property type="protein sequence ID" value="QCU89518.1"/>
    <property type="molecule type" value="Genomic_DNA"/>
</dbReference>
<accession>A0A4P9K3S2</accession>
<evidence type="ECO:0000313" key="3">
    <source>
        <dbReference type="EMBL" id="QCU89518.1"/>
    </source>
</evidence>
<dbReference type="RefSeq" id="WP_138563954.1">
    <property type="nucleotide sequence ID" value="NZ_CP040602.1"/>
</dbReference>
<organism evidence="3 4">
    <name type="scientific">Thiomicrorhabdus sediminis</name>
    <dbReference type="NCBI Taxonomy" id="2580412"/>
    <lineage>
        <taxon>Bacteria</taxon>
        <taxon>Pseudomonadati</taxon>
        <taxon>Pseudomonadota</taxon>
        <taxon>Gammaproteobacteria</taxon>
        <taxon>Thiotrichales</taxon>
        <taxon>Piscirickettsiaceae</taxon>
        <taxon>Thiomicrorhabdus</taxon>
    </lineage>
</organism>
<evidence type="ECO:0000256" key="2">
    <source>
        <dbReference type="SAM" id="SignalP"/>
    </source>
</evidence>
<proteinExistence type="predicted"/>
<feature type="chain" id="PRO_5020577961" description="Lipoprotein" evidence="2">
    <location>
        <begin position="24"/>
        <end position="219"/>
    </location>
</feature>
<keyword evidence="1" id="KW-0175">Coiled coil</keyword>
<protein>
    <recommendedName>
        <fullName evidence="5">Lipoprotein</fullName>
    </recommendedName>
</protein>
<keyword evidence="2" id="KW-0732">Signal</keyword>
<evidence type="ECO:0000256" key="1">
    <source>
        <dbReference type="SAM" id="Coils"/>
    </source>
</evidence>
<keyword evidence="4" id="KW-1185">Reference proteome</keyword>
<gene>
    <name evidence="3" type="ORF">FE785_02140</name>
</gene>
<evidence type="ECO:0008006" key="5">
    <source>
        <dbReference type="Google" id="ProtNLM"/>
    </source>
</evidence>
<dbReference type="OrthoDB" id="6118580at2"/>